<dbReference type="EMBL" id="CP018632">
    <property type="protein sequence ID" value="ASJ70992.1"/>
    <property type="molecule type" value="Genomic_DNA"/>
</dbReference>
<feature type="transmembrane region" description="Helical" evidence="1">
    <location>
        <begin position="347"/>
        <end position="368"/>
    </location>
</feature>
<feature type="transmembrane region" description="Helical" evidence="1">
    <location>
        <begin position="374"/>
        <end position="392"/>
    </location>
</feature>
<gene>
    <name evidence="2" type="ORF">IMCC3135_04395</name>
</gene>
<feature type="transmembrane region" description="Helical" evidence="1">
    <location>
        <begin position="6"/>
        <end position="27"/>
    </location>
</feature>
<dbReference type="Proteomes" id="UP000250079">
    <property type="component" value="Chromosome"/>
</dbReference>
<keyword evidence="3" id="KW-1185">Reference proteome</keyword>
<feature type="transmembrane region" description="Helical" evidence="1">
    <location>
        <begin position="220"/>
        <end position="240"/>
    </location>
</feature>
<reference evidence="2 3" key="1">
    <citation type="submission" date="2016-12" db="EMBL/GenBank/DDBJ databases">
        <authorList>
            <person name="Song W.-J."/>
            <person name="Kurnit D.M."/>
        </authorList>
    </citation>
    <scope>NUCLEOTIDE SEQUENCE [LARGE SCALE GENOMIC DNA]</scope>
    <source>
        <strain evidence="2 3">IMCC3135</strain>
    </source>
</reference>
<keyword evidence="1" id="KW-0472">Membrane</keyword>
<evidence type="ECO:0000313" key="2">
    <source>
        <dbReference type="EMBL" id="ASJ70992.1"/>
    </source>
</evidence>
<feature type="transmembrane region" description="Helical" evidence="1">
    <location>
        <begin position="314"/>
        <end position="335"/>
    </location>
</feature>
<dbReference type="AlphaFoldDB" id="A0A2Z2NI44"/>
<feature type="transmembrane region" description="Helical" evidence="1">
    <location>
        <begin position="159"/>
        <end position="178"/>
    </location>
</feature>
<feature type="transmembrane region" description="Helical" evidence="1">
    <location>
        <begin position="283"/>
        <end position="302"/>
    </location>
</feature>
<evidence type="ECO:0008006" key="4">
    <source>
        <dbReference type="Google" id="ProtNLM"/>
    </source>
</evidence>
<evidence type="ECO:0000313" key="3">
    <source>
        <dbReference type="Proteomes" id="UP000250079"/>
    </source>
</evidence>
<name>A0A2Z2NI44_9GAMM</name>
<feature type="transmembrane region" description="Helical" evidence="1">
    <location>
        <begin position="133"/>
        <end position="153"/>
    </location>
</feature>
<keyword evidence="1" id="KW-1133">Transmembrane helix</keyword>
<protein>
    <recommendedName>
        <fullName evidence="4">Polysaccharide biosynthesis protein C-terminal domain-containing protein</fullName>
    </recommendedName>
</protein>
<accession>A0A2Z2NI44</accession>
<organism evidence="2 3">
    <name type="scientific">Granulosicoccus antarcticus IMCC3135</name>
    <dbReference type="NCBI Taxonomy" id="1192854"/>
    <lineage>
        <taxon>Bacteria</taxon>
        <taxon>Pseudomonadati</taxon>
        <taxon>Pseudomonadota</taxon>
        <taxon>Gammaproteobacteria</taxon>
        <taxon>Chromatiales</taxon>
        <taxon>Granulosicoccaceae</taxon>
        <taxon>Granulosicoccus</taxon>
    </lineage>
</organism>
<keyword evidence="1" id="KW-0812">Transmembrane</keyword>
<dbReference type="KEGG" id="gai:IMCC3135_04395"/>
<evidence type="ECO:0000256" key="1">
    <source>
        <dbReference type="SAM" id="Phobius"/>
    </source>
</evidence>
<feature type="transmembrane region" description="Helical" evidence="1">
    <location>
        <begin position="34"/>
        <end position="53"/>
    </location>
</feature>
<proteinExistence type="predicted"/>
<feature type="transmembrane region" description="Helical" evidence="1">
    <location>
        <begin position="79"/>
        <end position="112"/>
    </location>
</feature>
<sequence>MNQHRSFVAGALAQGLPSLTNFMAAMWLIKQTSFISFGFYSLLFAISGLIVALQRPLVSLPMSVFATRRHVADHYADFYTFHLVTLVLGVVVSLIIAFIMKAPTLAFVAYVFTQQLREFVKTYQFSVHDRSAAMRYELAASLIFFSVFAWFQLYHRVDVASTLLSSAAGAAVFLLPWIRSRAALQKKRRRRFRWKRYLYIWRDVRWSVAGALANEATTRSYNYIVAILGGFELLGLINFVRQLYAPIQLISNAWSQISLPVQREHYVHNRAASARKLRLMARLGFLIITLGWSLALYLAMPLMQSWKSELDTPLLPVLLVLWCAYYIVDSQVILYSVEFHLRRQFHYLFKTGAICAVLTLLLSIPVVLWLSEPWLVAVSTLLNAGLLVIYFANLVHEEAMANFAASRH</sequence>
<dbReference type="RefSeq" id="WP_088916478.1">
    <property type="nucleotide sequence ID" value="NZ_CP018632.1"/>
</dbReference>